<dbReference type="EMBL" id="JAJSOF020000038">
    <property type="protein sequence ID" value="KAJ4427298.1"/>
    <property type="molecule type" value="Genomic_DNA"/>
</dbReference>
<feature type="compositionally biased region" description="Acidic residues" evidence="1">
    <location>
        <begin position="331"/>
        <end position="352"/>
    </location>
</feature>
<dbReference type="Pfam" id="PF08385">
    <property type="entry name" value="DHC_N1"/>
    <property type="match status" value="1"/>
</dbReference>
<feature type="compositionally biased region" description="Acidic residues" evidence="1">
    <location>
        <begin position="362"/>
        <end position="373"/>
    </location>
</feature>
<feature type="compositionally biased region" description="Polar residues" evidence="1">
    <location>
        <begin position="385"/>
        <end position="398"/>
    </location>
</feature>
<reference evidence="3 4" key="1">
    <citation type="journal article" date="2022" name="Allergy">
        <title>Genome assembly and annotation of Periplaneta americana reveal a comprehensive cockroach allergen profile.</title>
        <authorList>
            <person name="Wang L."/>
            <person name="Xiong Q."/>
            <person name="Saelim N."/>
            <person name="Wang L."/>
            <person name="Nong W."/>
            <person name="Wan A.T."/>
            <person name="Shi M."/>
            <person name="Liu X."/>
            <person name="Cao Q."/>
            <person name="Hui J.H.L."/>
            <person name="Sookrung N."/>
            <person name="Leung T.F."/>
            <person name="Tungtrongchitr A."/>
            <person name="Tsui S.K.W."/>
        </authorList>
    </citation>
    <scope>NUCLEOTIDE SEQUENCE [LARGE SCALE GENOMIC DNA]</scope>
    <source>
        <strain evidence="3">PWHHKU_190912</strain>
    </source>
</reference>
<protein>
    <recommendedName>
        <fullName evidence="2">Dynein heavy chain tail domain-containing protein</fullName>
    </recommendedName>
</protein>
<evidence type="ECO:0000313" key="4">
    <source>
        <dbReference type="Proteomes" id="UP001148838"/>
    </source>
</evidence>
<dbReference type="PANTHER" id="PTHR46532">
    <property type="entry name" value="MALE FERTILITY FACTOR KL5"/>
    <property type="match status" value="1"/>
</dbReference>
<name>A0ABQ8RZZ9_PERAM</name>
<evidence type="ECO:0000259" key="2">
    <source>
        <dbReference type="Pfam" id="PF08385"/>
    </source>
</evidence>
<gene>
    <name evidence="3" type="ORF">ANN_24918</name>
</gene>
<dbReference type="Proteomes" id="UP001148838">
    <property type="component" value="Unassembled WGS sequence"/>
</dbReference>
<accession>A0ABQ8RZZ9</accession>
<dbReference type="InterPro" id="IPR013594">
    <property type="entry name" value="Dynein_heavy_tail"/>
</dbReference>
<organism evidence="3 4">
    <name type="scientific">Periplaneta americana</name>
    <name type="common">American cockroach</name>
    <name type="synonym">Blatta americana</name>
    <dbReference type="NCBI Taxonomy" id="6978"/>
    <lineage>
        <taxon>Eukaryota</taxon>
        <taxon>Metazoa</taxon>
        <taxon>Ecdysozoa</taxon>
        <taxon>Arthropoda</taxon>
        <taxon>Hexapoda</taxon>
        <taxon>Insecta</taxon>
        <taxon>Pterygota</taxon>
        <taxon>Neoptera</taxon>
        <taxon>Polyneoptera</taxon>
        <taxon>Dictyoptera</taxon>
        <taxon>Blattodea</taxon>
        <taxon>Blattoidea</taxon>
        <taxon>Blattidae</taxon>
        <taxon>Blattinae</taxon>
        <taxon>Periplaneta</taxon>
    </lineage>
</organism>
<comment type="caution">
    <text evidence="3">The sequence shown here is derived from an EMBL/GenBank/DDBJ whole genome shotgun (WGS) entry which is preliminary data.</text>
</comment>
<evidence type="ECO:0000256" key="1">
    <source>
        <dbReference type="SAM" id="MobiDB-lite"/>
    </source>
</evidence>
<dbReference type="InterPro" id="IPR026983">
    <property type="entry name" value="DHC"/>
</dbReference>
<sequence>MAGLCEGGNEPSGSLKAICNILKTEDFKHQLNKYEEMKGLLDRLEDEVFSEWAACVPAQCERNLEKPLINQDESLELSLNFDDELVAILREVRYMKLINREGIPIEAVNLFDRVETLHQWVSNLNLSIGWYNSVRQNSLPVEFELVENEIKEIDILVKEVLDNLNWNSENVWSYVQQIRSLVEDLQNRVLKAQKNVDIIYGLINTWSLVPLFERKDGKKENLLFLDDRKERVSNRFFVKYARNSRCTLHFSLDILCLQGEILRIKRHNIIRSLLAAALRNKDLEVYEEVHCLAYQDIVRKIDIIAINREKSVAEIIDPTRKRKNREGEQRGEEEEEEGVDLGEEDMFELLEEDTAKKSSLEVVEDIELEEESEVEKKLSEVPSETVQEGQLDTTLELSKQSEEEAPSIAQISPGPTTVSQEVPQQESKSDTKPKPTSETEPETEIEMLLESSSHDQDIELKIMWKLNLVGELNWRSHKGQSGEGDIPVLWRCLTKQLWPVNSLKIATAFFIGCPGTFWVETDSHLLFLEIWRR</sequence>
<evidence type="ECO:0000313" key="3">
    <source>
        <dbReference type="EMBL" id="KAJ4427298.1"/>
    </source>
</evidence>
<dbReference type="PANTHER" id="PTHR46532:SF11">
    <property type="entry name" value="DYNEIN AXONEMAL HEAVY CHAIN 12"/>
    <property type="match status" value="1"/>
</dbReference>
<feature type="domain" description="Dynein heavy chain tail" evidence="2">
    <location>
        <begin position="19"/>
        <end position="174"/>
    </location>
</feature>
<feature type="region of interest" description="Disordered" evidence="1">
    <location>
        <begin position="321"/>
        <end position="444"/>
    </location>
</feature>
<feature type="compositionally biased region" description="Polar residues" evidence="1">
    <location>
        <begin position="409"/>
        <end position="426"/>
    </location>
</feature>
<keyword evidence="4" id="KW-1185">Reference proteome</keyword>
<proteinExistence type="predicted"/>
<feature type="compositionally biased region" description="Basic and acidic residues" evidence="1">
    <location>
        <begin position="427"/>
        <end position="437"/>
    </location>
</feature>